<dbReference type="Pfam" id="PF02706">
    <property type="entry name" value="Wzz"/>
    <property type="match status" value="1"/>
</dbReference>
<dbReference type="GO" id="GO:0005524">
    <property type="term" value="F:ATP binding"/>
    <property type="evidence" value="ECO:0007669"/>
    <property type="project" value="UniProtKB-KW"/>
</dbReference>
<evidence type="ECO:0000313" key="22">
    <source>
        <dbReference type="Proteomes" id="UP000069205"/>
    </source>
</evidence>
<keyword evidence="13 17" id="KW-0472">Membrane</keyword>
<dbReference type="InterPro" id="IPR032807">
    <property type="entry name" value="GNVR"/>
</dbReference>
<feature type="domain" description="AAA" evidence="19">
    <location>
        <begin position="516"/>
        <end position="654"/>
    </location>
</feature>
<accession>A0A0K2GC71</accession>
<evidence type="ECO:0000256" key="7">
    <source>
        <dbReference type="ARBA" id="ARBA00022679"/>
    </source>
</evidence>
<evidence type="ECO:0000256" key="12">
    <source>
        <dbReference type="ARBA" id="ARBA00022989"/>
    </source>
</evidence>
<dbReference type="EC" id="2.7.10.2" evidence="4"/>
<reference evidence="21 22" key="1">
    <citation type="journal article" date="2015" name="Proc. Natl. Acad. Sci. U.S.A.">
        <title>Expanded metabolic versatility of ubiquitous nitrite-oxidizing bacteria from the genus Nitrospira.</title>
        <authorList>
            <person name="Koch H."/>
            <person name="Lucker S."/>
            <person name="Albertsen M."/>
            <person name="Kitzinger K."/>
            <person name="Herbold C."/>
            <person name="Spieck E."/>
            <person name="Nielsen P.H."/>
            <person name="Wagner M."/>
            <person name="Daims H."/>
        </authorList>
    </citation>
    <scope>NUCLEOTIDE SEQUENCE [LARGE SCALE GENOMIC DNA]</scope>
    <source>
        <strain evidence="21 22">NSP M-1</strain>
    </source>
</reference>
<dbReference type="Pfam" id="PF13807">
    <property type="entry name" value="GNVR"/>
    <property type="match status" value="1"/>
</dbReference>
<keyword evidence="12 17" id="KW-1133">Transmembrane helix</keyword>
<proteinExistence type="inferred from homology"/>
<comment type="similarity">
    <text evidence="2">Belongs to the CpsD/CapB family.</text>
</comment>
<dbReference type="SUPFAM" id="SSF52540">
    <property type="entry name" value="P-loop containing nucleoside triphosphate hydrolases"/>
    <property type="match status" value="1"/>
</dbReference>
<dbReference type="InterPro" id="IPR027417">
    <property type="entry name" value="P-loop_NTPase"/>
</dbReference>
<evidence type="ECO:0000256" key="1">
    <source>
        <dbReference type="ARBA" id="ARBA00004429"/>
    </source>
</evidence>
<evidence type="ECO:0000256" key="11">
    <source>
        <dbReference type="ARBA" id="ARBA00022840"/>
    </source>
</evidence>
<organism evidence="21 22">
    <name type="scientific">Nitrospira moscoviensis</name>
    <dbReference type="NCBI Taxonomy" id="42253"/>
    <lineage>
        <taxon>Bacteria</taxon>
        <taxon>Pseudomonadati</taxon>
        <taxon>Nitrospirota</taxon>
        <taxon>Nitrospiria</taxon>
        <taxon>Nitrospirales</taxon>
        <taxon>Nitrospiraceae</taxon>
        <taxon>Nitrospira</taxon>
    </lineage>
</organism>
<dbReference type="PATRIC" id="fig|42253.5.peg.1756"/>
<dbReference type="InterPro" id="IPR005702">
    <property type="entry name" value="Wzc-like_C"/>
</dbReference>
<dbReference type="PANTHER" id="PTHR32309:SF13">
    <property type="entry name" value="FERRIC ENTEROBACTIN TRANSPORT PROTEIN FEPE"/>
    <property type="match status" value="1"/>
</dbReference>
<dbReference type="NCBIfam" id="TIGR01007">
    <property type="entry name" value="eps_fam"/>
    <property type="match status" value="1"/>
</dbReference>
<evidence type="ECO:0000256" key="2">
    <source>
        <dbReference type="ARBA" id="ARBA00007316"/>
    </source>
</evidence>
<evidence type="ECO:0000256" key="8">
    <source>
        <dbReference type="ARBA" id="ARBA00022692"/>
    </source>
</evidence>
<evidence type="ECO:0000256" key="13">
    <source>
        <dbReference type="ARBA" id="ARBA00023136"/>
    </source>
</evidence>
<keyword evidence="9" id="KW-0547">Nucleotide-binding</keyword>
<dbReference type="InterPro" id="IPR025669">
    <property type="entry name" value="AAA_dom"/>
</dbReference>
<comment type="catalytic activity">
    <reaction evidence="15">
        <text>L-tyrosyl-[protein] + ATP = O-phospho-L-tyrosyl-[protein] + ADP + H(+)</text>
        <dbReference type="Rhea" id="RHEA:10596"/>
        <dbReference type="Rhea" id="RHEA-COMP:10136"/>
        <dbReference type="Rhea" id="RHEA-COMP:20101"/>
        <dbReference type="ChEBI" id="CHEBI:15378"/>
        <dbReference type="ChEBI" id="CHEBI:30616"/>
        <dbReference type="ChEBI" id="CHEBI:46858"/>
        <dbReference type="ChEBI" id="CHEBI:61978"/>
        <dbReference type="ChEBI" id="CHEBI:456216"/>
        <dbReference type="EC" id="2.7.10.2"/>
    </reaction>
</comment>
<dbReference type="KEGG" id="nmv:NITMOv2_1787"/>
<dbReference type="Pfam" id="PF13614">
    <property type="entry name" value="AAA_31"/>
    <property type="match status" value="1"/>
</dbReference>
<comment type="subcellular location">
    <subcellularLocation>
        <location evidence="1">Cell inner membrane</location>
        <topology evidence="1">Multi-pass membrane protein</topology>
    </subcellularLocation>
</comment>
<dbReference type="OrthoDB" id="9812433at2"/>
<protein>
    <recommendedName>
        <fullName evidence="4">non-specific protein-tyrosine kinase</fullName>
        <ecNumber evidence="4">2.7.10.2</ecNumber>
    </recommendedName>
</protein>
<dbReference type="RefSeq" id="WP_053379399.1">
    <property type="nucleotide sequence ID" value="NZ_CP011801.1"/>
</dbReference>
<keyword evidence="6" id="KW-0997">Cell inner membrane</keyword>
<evidence type="ECO:0000256" key="5">
    <source>
        <dbReference type="ARBA" id="ARBA00022475"/>
    </source>
</evidence>
<feature type="domain" description="Polysaccharide chain length determinant N-terminal" evidence="18">
    <location>
        <begin position="5"/>
        <end position="95"/>
    </location>
</feature>
<evidence type="ECO:0000256" key="4">
    <source>
        <dbReference type="ARBA" id="ARBA00011903"/>
    </source>
</evidence>
<evidence type="ECO:0000256" key="14">
    <source>
        <dbReference type="ARBA" id="ARBA00023137"/>
    </source>
</evidence>
<evidence type="ECO:0000259" key="19">
    <source>
        <dbReference type="Pfam" id="PF13614"/>
    </source>
</evidence>
<dbReference type="GO" id="GO:0005886">
    <property type="term" value="C:plasma membrane"/>
    <property type="evidence" value="ECO:0007669"/>
    <property type="project" value="UniProtKB-SubCell"/>
</dbReference>
<keyword evidence="5" id="KW-1003">Cell membrane</keyword>
<evidence type="ECO:0000256" key="10">
    <source>
        <dbReference type="ARBA" id="ARBA00022777"/>
    </source>
</evidence>
<dbReference type="InterPro" id="IPR050445">
    <property type="entry name" value="Bact_polysacc_biosynth/exp"/>
</dbReference>
<dbReference type="AlphaFoldDB" id="A0A0K2GC71"/>
<sequence>MAQYELNVIDYWLILKKRRSLILVSALLVVLFTFLFSEFFKPAPIYEAVARVKFERNTTVAQQLLESLSYSNANDLGTQTEFIRSFPVMERVAVDLGRVKADAAEDEKRSAAYLNTVYNLGQEIKAQREGDTNIIRISALTDQPTLAERMANSTAQAYRVENIAARNRLVTESRRFVEEQLANLEQRLNESEEALRAFKEREGQVFLSEEARAALDAFTKLEEQYNDVMRRRAEAERQIAVLQRADAFVGNQSRRIFTEDQHALLTLLNQRLLDLIQERDTLLINYTKDHPQVVEQQKKIDNVKAEMIQELKSKVLTLSDREDALQSQRDHYRNRYLGYPKAAIQMSRLERDVKVNADLLATLKAKHQELLIKGAERIEEVTIIVPAMTPETPINASNPMLNLMIGSLMGCFLGIVLAFARESFDTSIGTIEGVEEFLKVPVLGIIPQFDHRELADMAKAALPPQTPPSVVECLSKLICLIDPKSVLSESLRSLRTNIQFASMDRRVKSIIFTSAGLGEGKSTCVINLAITMAQEGMRVLLVDADLRKPIVHQRLGLERAPGLVDALLGTTSWKSYVRSATDLMLGTVGVDRVMNTPGLDNLHVLTSGSESGNPNEFLNLNKIKTLTAEMQEDYDIVLIDTPPILPVTDAVAFSSRVDGTILVYQVGRIGRNALKRAKFLLDHAQANVLGVVLTNVKTEVTPEYGLYRYEYR</sequence>
<keyword evidence="14 21" id="KW-0829">Tyrosine-protein kinase</keyword>
<feature type="coiled-coil region" evidence="16">
    <location>
        <begin position="167"/>
        <end position="245"/>
    </location>
</feature>
<evidence type="ECO:0000256" key="3">
    <source>
        <dbReference type="ARBA" id="ARBA00008883"/>
    </source>
</evidence>
<feature type="domain" description="Tyrosine-protein kinase G-rich" evidence="20">
    <location>
        <begin position="348"/>
        <end position="422"/>
    </location>
</feature>
<dbReference type="Proteomes" id="UP000069205">
    <property type="component" value="Chromosome"/>
</dbReference>
<dbReference type="GO" id="GO:0004715">
    <property type="term" value="F:non-membrane spanning protein tyrosine kinase activity"/>
    <property type="evidence" value="ECO:0007669"/>
    <property type="project" value="UniProtKB-EC"/>
</dbReference>
<gene>
    <name evidence="21" type="ORF">NITMOv2_1787</name>
</gene>
<evidence type="ECO:0000256" key="17">
    <source>
        <dbReference type="SAM" id="Phobius"/>
    </source>
</evidence>
<dbReference type="InterPro" id="IPR003856">
    <property type="entry name" value="LPS_length_determ_N"/>
</dbReference>
<keyword evidence="10 21" id="KW-0418">Kinase</keyword>
<evidence type="ECO:0000313" key="21">
    <source>
        <dbReference type="EMBL" id="ALA58207.1"/>
    </source>
</evidence>
<dbReference type="PANTHER" id="PTHR32309">
    <property type="entry name" value="TYROSINE-PROTEIN KINASE"/>
    <property type="match status" value="1"/>
</dbReference>
<keyword evidence="22" id="KW-1185">Reference proteome</keyword>
<keyword evidence="11" id="KW-0067">ATP-binding</keyword>
<evidence type="ECO:0000259" key="20">
    <source>
        <dbReference type="Pfam" id="PF13807"/>
    </source>
</evidence>
<dbReference type="STRING" id="42253.NITMOv2_1787"/>
<dbReference type="EMBL" id="CP011801">
    <property type="protein sequence ID" value="ALA58207.1"/>
    <property type="molecule type" value="Genomic_DNA"/>
</dbReference>
<keyword evidence="7 21" id="KW-0808">Transferase</keyword>
<evidence type="ECO:0000256" key="16">
    <source>
        <dbReference type="SAM" id="Coils"/>
    </source>
</evidence>
<feature type="transmembrane region" description="Helical" evidence="17">
    <location>
        <begin position="21"/>
        <end position="40"/>
    </location>
</feature>
<evidence type="ECO:0000256" key="15">
    <source>
        <dbReference type="ARBA" id="ARBA00051245"/>
    </source>
</evidence>
<dbReference type="Gene3D" id="3.40.50.300">
    <property type="entry name" value="P-loop containing nucleotide triphosphate hydrolases"/>
    <property type="match status" value="1"/>
</dbReference>
<name>A0A0K2GC71_NITMO</name>
<keyword evidence="16" id="KW-0175">Coiled coil</keyword>
<evidence type="ECO:0000259" key="18">
    <source>
        <dbReference type="Pfam" id="PF02706"/>
    </source>
</evidence>
<keyword evidence="8 17" id="KW-0812">Transmembrane</keyword>
<dbReference type="CDD" id="cd05387">
    <property type="entry name" value="BY-kinase"/>
    <property type="match status" value="1"/>
</dbReference>
<evidence type="ECO:0000256" key="9">
    <source>
        <dbReference type="ARBA" id="ARBA00022741"/>
    </source>
</evidence>
<comment type="similarity">
    <text evidence="3">Belongs to the etk/wzc family.</text>
</comment>
<evidence type="ECO:0000256" key="6">
    <source>
        <dbReference type="ARBA" id="ARBA00022519"/>
    </source>
</evidence>